<evidence type="ECO:0008006" key="5">
    <source>
        <dbReference type="Google" id="ProtNLM"/>
    </source>
</evidence>
<dbReference type="GO" id="GO:0009507">
    <property type="term" value="C:chloroplast"/>
    <property type="evidence" value="ECO:0007669"/>
    <property type="project" value="InterPro"/>
</dbReference>
<feature type="transmembrane region" description="Helical" evidence="2">
    <location>
        <begin position="155"/>
        <end position="172"/>
    </location>
</feature>
<evidence type="ECO:0000256" key="1">
    <source>
        <dbReference type="SAM" id="MobiDB-lite"/>
    </source>
</evidence>
<dbReference type="OMA" id="EDPRDRW"/>
<keyword evidence="2" id="KW-0812">Transmembrane</keyword>
<dbReference type="EMBL" id="CM000762">
    <property type="protein sequence ID" value="OQU88153.1"/>
    <property type="molecule type" value="Genomic_DNA"/>
</dbReference>
<dbReference type="PANTHER" id="PTHR36399:SF1">
    <property type="entry name" value="PHOTOSYNTHETIC NDH SUBUNIT OF SUBCOMPLEX B 5, CHLOROPLASTIC"/>
    <property type="match status" value="1"/>
</dbReference>
<dbReference type="STRING" id="4558.A0A1W0W1C4"/>
<organism evidence="3 4">
    <name type="scientific">Sorghum bicolor</name>
    <name type="common">Sorghum</name>
    <name type="synonym">Sorghum vulgare</name>
    <dbReference type="NCBI Taxonomy" id="4558"/>
    <lineage>
        <taxon>Eukaryota</taxon>
        <taxon>Viridiplantae</taxon>
        <taxon>Streptophyta</taxon>
        <taxon>Embryophyta</taxon>
        <taxon>Tracheophyta</taxon>
        <taxon>Spermatophyta</taxon>
        <taxon>Magnoliopsida</taxon>
        <taxon>Liliopsida</taxon>
        <taxon>Poales</taxon>
        <taxon>Poaceae</taxon>
        <taxon>PACMAD clade</taxon>
        <taxon>Panicoideae</taxon>
        <taxon>Andropogonodae</taxon>
        <taxon>Andropogoneae</taxon>
        <taxon>Sorghinae</taxon>
        <taxon>Sorghum</taxon>
    </lineage>
</organism>
<dbReference type="PANTHER" id="PTHR36399">
    <property type="entry name" value="PHOTOSYNTHETIC NDH SUBUNIT OF SUBCOMPLEX B 5, CHLOROPLASTIC"/>
    <property type="match status" value="1"/>
</dbReference>
<gene>
    <name evidence="3" type="ORF">SORBI_3003G412900</name>
</gene>
<sequence>MSSSSSLTSGISASPSAAASTARHRHDGAPQQLRVKAAVRPQQQQQLLHGGRRHTRGSAVVVRAGPGPLSEIEPDLEEDAIDVYRTNGIAPEDFVFGKYDGHHTYFETQDKKGFWEDVSEWYQEAEPPQGFQAFISWAFPPAIIFGMAFNVPGEYLYIGAAVFIVVFCIFEMRKPDKPHNFEPEIYMMERTARDKLIADYNSMDIWDFNEKYGELWDFTVNPRDDIVKST</sequence>
<keyword evidence="2" id="KW-1133">Transmembrane helix</keyword>
<dbReference type="OrthoDB" id="1925600at2759"/>
<dbReference type="KEGG" id="sbi:8081302"/>
<evidence type="ECO:0000313" key="4">
    <source>
        <dbReference type="Proteomes" id="UP000000768"/>
    </source>
</evidence>
<accession>A0A1W0W1C4</accession>
<protein>
    <recommendedName>
        <fullName evidence="5">NAD(P)H dehydrogenase 18</fullName>
    </recommendedName>
</protein>
<feature type="compositionally biased region" description="Low complexity" evidence="1">
    <location>
        <begin position="1"/>
        <end position="21"/>
    </location>
</feature>
<dbReference type="FunCoup" id="A0A1W0W1C4">
    <property type="interactions" value="1842"/>
</dbReference>
<keyword evidence="2" id="KW-0472">Membrane</keyword>
<evidence type="ECO:0000313" key="3">
    <source>
        <dbReference type="EMBL" id="OQU88153.1"/>
    </source>
</evidence>
<name>A0A1W0W1C4_SORBI</name>
<dbReference type="GO" id="GO:0006979">
    <property type="term" value="P:response to oxidative stress"/>
    <property type="evidence" value="ECO:0007669"/>
    <property type="project" value="InterPro"/>
</dbReference>
<dbReference type="eggNOG" id="ENOG502R1NE">
    <property type="taxonomic scope" value="Eukaryota"/>
</dbReference>
<dbReference type="Proteomes" id="UP000000768">
    <property type="component" value="Chromosome 3"/>
</dbReference>
<evidence type="ECO:0000256" key="2">
    <source>
        <dbReference type="SAM" id="Phobius"/>
    </source>
</evidence>
<dbReference type="AlphaFoldDB" id="A0A1W0W1C4"/>
<dbReference type="InParanoid" id="A0A1W0W1C4"/>
<dbReference type="Gramene" id="OQU88153">
    <property type="protein sequence ID" value="OQU88153"/>
    <property type="gene ID" value="SORBI_3003G412900"/>
</dbReference>
<reference evidence="3 4" key="1">
    <citation type="journal article" date="2009" name="Nature">
        <title>The Sorghum bicolor genome and the diversification of grasses.</title>
        <authorList>
            <person name="Paterson A.H."/>
            <person name="Bowers J.E."/>
            <person name="Bruggmann R."/>
            <person name="Dubchak I."/>
            <person name="Grimwood J."/>
            <person name="Gundlach H."/>
            <person name="Haberer G."/>
            <person name="Hellsten U."/>
            <person name="Mitros T."/>
            <person name="Poliakov A."/>
            <person name="Schmutz J."/>
            <person name="Spannagl M."/>
            <person name="Tang H."/>
            <person name="Wang X."/>
            <person name="Wicker T."/>
            <person name="Bharti A.K."/>
            <person name="Chapman J."/>
            <person name="Feltus F.A."/>
            <person name="Gowik U."/>
            <person name="Grigoriev I.V."/>
            <person name="Lyons E."/>
            <person name="Maher C.A."/>
            <person name="Martis M."/>
            <person name="Narechania A."/>
            <person name="Otillar R.P."/>
            <person name="Penning B.W."/>
            <person name="Salamov A.A."/>
            <person name="Wang Y."/>
            <person name="Zhang L."/>
            <person name="Carpita N.C."/>
            <person name="Freeling M."/>
            <person name="Gingle A.R."/>
            <person name="Hash C.T."/>
            <person name="Keller B."/>
            <person name="Klein P."/>
            <person name="Kresovich S."/>
            <person name="McCann M.C."/>
            <person name="Ming R."/>
            <person name="Peterson D.G."/>
            <person name="Mehboob-ur-Rahman"/>
            <person name="Ware D."/>
            <person name="Westhoff P."/>
            <person name="Mayer K.F."/>
            <person name="Messing J."/>
            <person name="Rokhsar D.S."/>
        </authorList>
    </citation>
    <scope>NUCLEOTIDE SEQUENCE [LARGE SCALE GENOMIC DNA]</scope>
    <source>
        <strain evidence="4">cv. BTx623</strain>
    </source>
</reference>
<keyword evidence="4" id="KW-1185">Reference proteome</keyword>
<reference evidence="4" key="2">
    <citation type="journal article" date="2018" name="Plant J.">
        <title>The Sorghum bicolor reference genome: improved assembly, gene annotations, a transcriptome atlas, and signatures of genome organization.</title>
        <authorList>
            <person name="McCormick R.F."/>
            <person name="Truong S.K."/>
            <person name="Sreedasyam A."/>
            <person name="Jenkins J."/>
            <person name="Shu S."/>
            <person name="Sims D."/>
            <person name="Kennedy M."/>
            <person name="Amirebrahimi M."/>
            <person name="Weers B.D."/>
            <person name="McKinley B."/>
            <person name="Mattison A."/>
            <person name="Morishige D.T."/>
            <person name="Grimwood J."/>
            <person name="Schmutz J."/>
            <person name="Mullet J.E."/>
        </authorList>
    </citation>
    <scope>NUCLEOTIDE SEQUENCE [LARGE SCALE GENOMIC DNA]</scope>
    <source>
        <strain evidence="4">cv. BTx623</strain>
    </source>
</reference>
<proteinExistence type="predicted"/>
<dbReference type="InterPro" id="IPR034569">
    <property type="entry name" value="PNSB5"/>
</dbReference>
<feature type="region of interest" description="Disordered" evidence="1">
    <location>
        <begin position="1"/>
        <end position="56"/>
    </location>
</feature>